<evidence type="ECO:0000313" key="1">
    <source>
        <dbReference type="EMBL" id="CAG2199252.1"/>
    </source>
</evidence>
<dbReference type="AlphaFoldDB" id="A0A8S3QWM7"/>
<gene>
    <name evidence="1" type="ORF">MEDL_14031</name>
</gene>
<name>A0A8S3QWM7_MYTED</name>
<protein>
    <submittedName>
        <fullName evidence="1">Uncharacterized protein</fullName>
    </submittedName>
</protein>
<keyword evidence="2" id="KW-1185">Reference proteome</keyword>
<evidence type="ECO:0000313" key="2">
    <source>
        <dbReference type="Proteomes" id="UP000683360"/>
    </source>
</evidence>
<sequence length="532" mass="60735">MFTLYNTDQIEQYISRCDHLPANDEWAQAENCSGTHHYKCALGTPIESQKEPYNSSTSSHSCRAEGKQFIACVMTYAKENASLNTAGREDRNTNDIDNNTVIWTANISRSETSLKTWKQAVLDCYKNNSFLESNINVLQNYMVNHTTANSSIWNERCVCFDEHDLVKTPTDNASFCHECIGREDCSTYSVVYKVVDRPITLAGTNHDCLYYECNYHGAMPIFNTQECFEYSRSYCRDGRMADPEYQHFFQYRGTCEEKYFTYPLLFSDNLCNVSESLTLGIDVWVGVYRQTLYMENLDNAVLQDFDQIEKYILRCDHLPTNSVLRQAENCSEKHHYICTSDTHIDDQGNPSTPLQLLFVSLKVRYVKCSSYQFHVLCLYPYSGNVDNQSSGTKAAEDENENSRVVSTIVDASNITEKTINAIANPGYNDLQVNVDTQTIQNGDQQGLNSMANTMTSADYCLAKPTDPVDLTLYTDNTDYDHLNSVKHHQEKDNVNLYDHVPNIVDSDDTYDHSAINICKSDTNNYDHFDVQN</sequence>
<proteinExistence type="predicted"/>
<comment type="caution">
    <text evidence="1">The sequence shown here is derived from an EMBL/GenBank/DDBJ whole genome shotgun (WGS) entry which is preliminary data.</text>
</comment>
<organism evidence="1 2">
    <name type="scientific">Mytilus edulis</name>
    <name type="common">Blue mussel</name>
    <dbReference type="NCBI Taxonomy" id="6550"/>
    <lineage>
        <taxon>Eukaryota</taxon>
        <taxon>Metazoa</taxon>
        <taxon>Spiralia</taxon>
        <taxon>Lophotrochozoa</taxon>
        <taxon>Mollusca</taxon>
        <taxon>Bivalvia</taxon>
        <taxon>Autobranchia</taxon>
        <taxon>Pteriomorphia</taxon>
        <taxon>Mytilida</taxon>
        <taxon>Mytiloidea</taxon>
        <taxon>Mytilidae</taxon>
        <taxon>Mytilinae</taxon>
        <taxon>Mytilus</taxon>
    </lineage>
</organism>
<dbReference type="Proteomes" id="UP000683360">
    <property type="component" value="Unassembled WGS sequence"/>
</dbReference>
<dbReference type="EMBL" id="CAJPWZ010000720">
    <property type="protein sequence ID" value="CAG2199252.1"/>
    <property type="molecule type" value="Genomic_DNA"/>
</dbReference>
<reference evidence="1" key="1">
    <citation type="submission" date="2021-03" db="EMBL/GenBank/DDBJ databases">
        <authorList>
            <person name="Bekaert M."/>
        </authorList>
    </citation>
    <scope>NUCLEOTIDE SEQUENCE</scope>
</reference>
<accession>A0A8S3QWM7</accession>